<gene>
    <name evidence="7" type="ORF">SAMN04487969_1011030</name>
</gene>
<evidence type="ECO:0000259" key="6">
    <source>
        <dbReference type="PROSITE" id="PS51379"/>
    </source>
</evidence>
<evidence type="ECO:0000313" key="7">
    <source>
        <dbReference type="EMBL" id="SFE27688.1"/>
    </source>
</evidence>
<evidence type="ECO:0000256" key="5">
    <source>
        <dbReference type="ARBA" id="ARBA00023014"/>
    </source>
</evidence>
<keyword evidence="1" id="KW-0004">4Fe-4S</keyword>
<sequence>MVKTVDRLMVGSTAATATTSVNAPGTEPACSSPQLQLAGKLKLRLDEDQLTNCMRCGFCLPACPTFRETGIEAESPRGRIALMKAVADGLMMPDQSFEEQMSHCLGCRACEPACPADVKYGQLIEQTREAIEEHTESHRWWVKPLRQVVFKQLFPHQKRVRLLGGAMQLYQQSGLRKLARSSGVMKLLPAHLSEMEEVLPYASSKGIVQKIGSHHPAKGVKIASVGLFRGCLMDMLFTETNIKTVELLTEAGFEVFIPDTQACCGALHAHSGETEDARSLARLNIAAFQAAGVDYIVSNAGGCGAILTEYDHLLHEDEQWREGAVWLAKRVVDISDLLIRSGKLATAQMKEQPIRITYQDSCHLRNVMRSADAPRKLLREVSGAEFVEMFEADRCCGSAGTYNIVQPEMAGGLLARKMEHANATKAHYLLTSNPGCLLQMKLGVAKHGDGQMQVQHIVDFLHERLVHNSPDIAQEQAEEQAAGNV</sequence>
<keyword evidence="4" id="KW-0408">Iron</keyword>
<evidence type="ECO:0000313" key="8">
    <source>
        <dbReference type="Proteomes" id="UP000183410"/>
    </source>
</evidence>
<keyword evidence="3" id="KW-0677">Repeat</keyword>
<dbReference type="InterPro" id="IPR017896">
    <property type="entry name" value="4Fe4S_Fe-S-bd"/>
</dbReference>
<dbReference type="EMBL" id="FONN01000001">
    <property type="protein sequence ID" value="SFE27688.1"/>
    <property type="molecule type" value="Genomic_DNA"/>
</dbReference>
<dbReference type="InterPro" id="IPR012257">
    <property type="entry name" value="Glc_ox_4Fe-4S"/>
</dbReference>
<reference evidence="8" key="1">
    <citation type="submission" date="2016-10" db="EMBL/GenBank/DDBJ databases">
        <authorList>
            <person name="Varghese N."/>
            <person name="Submissions S."/>
        </authorList>
    </citation>
    <scope>NUCLEOTIDE SEQUENCE [LARGE SCALE GENOMIC DNA]</scope>
    <source>
        <strain evidence="8">CGMCC 1.10223</strain>
    </source>
</reference>
<dbReference type="GO" id="GO:0016491">
    <property type="term" value="F:oxidoreductase activity"/>
    <property type="evidence" value="ECO:0007669"/>
    <property type="project" value="UniProtKB-ARBA"/>
</dbReference>
<dbReference type="Pfam" id="PF02754">
    <property type="entry name" value="CCG"/>
    <property type="match status" value="2"/>
</dbReference>
<protein>
    <submittedName>
        <fullName evidence="7">Glycolate oxidase iron-sulfur subunit</fullName>
    </submittedName>
</protein>
<proteinExistence type="predicted"/>
<dbReference type="GO" id="GO:0046872">
    <property type="term" value="F:metal ion binding"/>
    <property type="evidence" value="ECO:0007669"/>
    <property type="project" value="UniProtKB-KW"/>
</dbReference>
<evidence type="ECO:0000256" key="3">
    <source>
        <dbReference type="ARBA" id="ARBA00022737"/>
    </source>
</evidence>
<dbReference type="PANTHER" id="PTHR32479">
    <property type="entry name" value="GLYCOLATE OXIDASE IRON-SULFUR SUBUNIT"/>
    <property type="match status" value="1"/>
</dbReference>
<dbReference type="Pfam" id="PF13183">
    <property type="entry name" value="Fer4_8"/>
    <property type="match status" value="1"/>
</dbReference>
<dbReference type="InterPro" id="IPR004017">
    <property type="entry name" value="Cys_rich_dom"/>
</dbReference>
<dbReference type="InterPro" id="IPR017900">
    <property type="entry name" value="4Fe4S_Fe_S_CS"/>
</dbReference>
<dbReference type="Gene3D" id="1.10.1060.10">
    <property type="entry name" value="Alpha-helical ferredoxin"/>
    <property type="match status" value="1"/>
</dbReference>
<keyword evidence="5" id="KW-0411">Iron-sulfur</keyword>
<dbReference type="Proteomes" id="UP000183410">
    <property type="component" value="Unassembled WGS sequence"/>
</dbReference>
<dbReference type="SUPFAM" id="SSF54862">
    <property type="entry name" value="4Fe-4S ferredoxins"/>
    <property type="match status" value="1"/>
</dbReference>
<dbReference type="AlphaFoldDB" id="A0A1I1Z8Q1"/>
<evidence type="ECO:0000256" key="1">
    <source>
        <dbReference type="ARBA" id="ARBA00022485"/>
    </source>
</evidence>
<dbReference type="PROSITE" id="PS00198">
    <property type="entry name" value="4FE4S_FER_1"/>
    <property type="match status" value="2"/>
</dbReference>
<feature type="domain" description="4Fe-4S ferredoxin-type" evidence="6">
    <location>
        <begin position="95"/>
        <end position="126"/>
    </location>
</feature>
<organism evidence="7 8">
    <name type="scientific">Paenibacillus algorifonticola</name>
    <dbReference type="NCBI Taxonomy" id="684063"/>
    <lineage>
        <taxon>Bacteria</taxon>
        <taxon>Bacillati</taxon>
        <taxon>Bacillota</taxon>
        <taxon>Bacilli</taxon>
        <taxon>Bacillales</taxon>
        <taxon>Paenibacillaceae</taxon>
        <taxon>Paenibacillus</taxon>
    </lineage>
</organism>
<dbReference type="PANTHER" id="PTHR32479:SF17">
    <property type="entry name" value="GLYCOLATE OXIDASE IRON-SULFUR SUBUNIT"/>
    <property type="match status" value="1"/>
</dbReference>
<dbReference type="PIRSF" id="PIRSF000139">
    <property type="entry name" value="Glc_ox_4Fe-4S"/>
    <property type="match status" value="1"/>
</dbReference>
<evidence type="ECO:0000256" key="2">
    <source>
        <dbReference type="ARBA" id="ARBA00022723"/>
    </source>
</evidence>
<dbReference type="GO" id="GO:0051539">
    <property type="term" value="F:4 iron, 4 sulfur cluster binding"/>
    <property type="evidence" value="ECO:0007669"/>
    <property type="project" value="UniProtKB-KW"/>
</dbReference>
<dbReference type="PROSITE" id="PS51379">
    <property type="entry name" value="4FE4S_FER_2"/>
    <property type="match status" value="2"/>
</dbReference>
<keyword evidence="8" id="KW-1185">Reference proteome</keyword>
<dbReference type="InterPro" id="IPR009051">
    <property type="entry name" value="Helical_ferredxn"/>
</dbReference>
<evidence type="ECO:0000256" key="4">
    <source>
        <dbReference type="ARBA" id="ARBA00023004"/>
    </source>
</evidence>
<keyword evidence="2" id="KW-0479">Metal-binding</keyword>
<name>A0A1I1Z8Q1_9BACL</name>
<accession>A0A1I1Z8Q1</accession>
<feature type="domain" description="4Fe-4S ferredoxin-type" evidence="6">
    <location>
        <begin position="41"/>
        <end position="74"/>
    </location>
</feature>